<dbReference type="PRINTS" id="PR00164">
    <property type="entry name" value="ABC2TRNSPORT"/>
</dbReference>
<sequence>MVTSALIRLGVGSAGVVAVVERNFAVFRRARFLVLLSGVAEPILYLLSIGVGVGALIGDIRLADGRAVPYVAFVAPAMLASAAMSGAVAETVFNFFARMRYQRLYDAVLSTPVRPWEIALGELGWATIRGALYCAVFLALMVGMGLASWGAAALALPATLLVGVVFGAMGMAASTFLRSWQDFDLVITVQMAFFLFSATFVPVERFPTGLRWLVELSPLTQGVRLLRGILVGGESGWSMALAASALVAFAVVCFAVAARRIRRLLCP</sequence>
<feature type="transmembrane region" description="Helical" evidence="6">
    <location>
        <begin position="185"/>
        <end position="203"/>
    </location>
</feature>
<feature type="transmembrane region" description="Helical" evidence="6">
    <location>
        <begin position="70"/>
        <end position="96"/>
    </location>
</feature>
<reference evidence="9" key="1">
    <citation type="journal article" date="2019" name="Int. J. Syst. Evol. Microbiol.">
        <title>The Global Catalogue of Microorganisms (GCM) 10K type strain sequencing project: providing services to taxonomists for standard genome sequencing and annotation.</title>
        <authorList>
            <consortium name="The Broad Institute Genomics Platform"/>
            <consortium name="The Broad Institute Genome Sequencing Center for Infectious Disease"/>
            <person name="Wu L."/>
            <person name="Ma J."/>
        </authorList>
    </citation>
    <scope>NUCLEOTIDE SEQUENCE [LARGE SCALE GENOMIC DNA]</scope>
    <source>
        <strain evidence="9">JCM 3367</strain>
    </source>
</reference>
<feature type="transmembrane region" description="Helical" evidence="6">
    <location>
        <begin position="130"/>
        <end position="149"/>
    </location>
</feature>
<dbReference type="InterPro" id="IPR000412">
    <property type="entry name" value="ABC_2_transport"/>
</dbReference>
<dbReference type="Proteomes" id="UP001499978">
    <property type="component" value="Unassembled WGS sequence"/>
</dbReference>
<feature type="domain" description="ABC transmembrane type-2" evidence="7">
    <location>
        <begin position="33"/>
        <end position="264"/>
    </location>
</feature>
<dbReference type="InterPro" id="IPR051784">
    <property type="entry name" value="Nod_factor_ABC_transporter"/>
</dbReference>
<evidence type="ECO:0000313" key="8">
    <source>
        <dbReference type="EMBL" id="GAA2514466.1"/>
    </source>
</evidence>
<evidence type="ECO:0000313" key="9">
    <source>
        <dbReference type="Proteomes" id="UP001499978"/>
    </source>
</evidence>
<keyword evidence="6" id="KW-1003">Cell membrane</keyword>
<keyword evidence="4 6" id="KW-0472">Membrane</keyword>
<evidence type="ECO:0000259" key="7">
    <source>
        <dbReference type="PROSITE" id="PS51012"/>
    </source>
</evidence>
<dbReference type="PANTHER" id="PTHR43229:SF2">
    <property type="entry name" value="NODULATION PROTEIN J"/>
    <property type="match status" value="1"/>
</dbReference>
<keyword evidence="5" id="KW-0046">Antibiotic resistance</keyword>
<evidence type="ECO:0000256" key="4">
    <source>
        <dbReference type="ARBA" id="ARBA00023136"/>
    </source>
</evidence>
<feature type="transmembrane region" description="Helical" evidence="6">
    <location>
        <begin position="237"/>
        <end position="258"/>
    </location>
</feature>
<comment type="subcellular location">
    <subcellularLocation>
        <location evidence="6">Cell membrane</location>
        <topology evidence="6">Multi-pass membrane protein</topology>
    </subcellularLocation>
    <subcellularLocation>
        <location evidence="1">Membrane</location>
        <topology evidence="1">Multi-pass membrane protein</topology>
    </subcellularLocation>
</comment>
<dbReference type="InterPro" id="IPR047817">
    <property type="entry name" value="ABC2_TM_bact-type"/>
</dbReference>
<comment type="similarity">
    <text evidence="6">Belongs to the ABC-2 integral membrane protein family.</text>
</comment>
<evidence type="ECO:0000256" key="6">
    <source>
        <dbReference type="RuleBase" id="RU361157"/>
    </source>
</evidence>
<dbReference type="Pfam" id="PF01061">
    <property type="entry name" value="ABC2_membrane"/>
    <property type="match status" value="1"/>
</dbReference>
<evidence type="ECO:0000256" key="2">
    <source>
        <dbReference type="ARBA" id="ARBA00022692"/>
    </source>
</evidence>
<organism evidence="8 9">
    <name type="scientific">Pilimelia columellifera subsp. columellifera</name>
    <dbReference type="NCBI Taxonomy" id="706583"/>
    <lineage>
        <taxon>Bacteria</taxon>
        <taxon>Bacillati</taxon>
        <taxon>Actinomycetota</taxon>
        <taxon>Actinomycetes</taxon>
        <taxon>Micromonosporales</taxon>
        <taxon>Micromonosporaceae</taxon>
        <taxon>Pilimelia</taxon>
    </lineage>
</organism>
<dbReference type="PIRSF" id="PIRSF006648">
    <property type="entry name" value="DrrB"/>
    <property type="match status" value="1"/>
</dbReference>
<dbReference type="EMBL" id="BAAARY010000002">
    <property type="protein sequence ID" value="GAA2514466.1"/>
    <property type="molecule type" value="Genomic_DNA"/>
</dbReference>
<keyword evidence="6" id="KW-0813">Transport</keyword>
<protein>
    <recommendedName>
        <fullName evidence="6">Transport permease protein</fullName>
    </recommendedName>
</protein>
<dbReference type="InterPro" id="IPR013525">
    <property type="entry name" value="ABC2_TM"/>
</dbReference>
<name>A0ABP6AIC3_9ACTN</name>
<gene>
    <name evidence="8" type="ORF">GCM10010201_08230</name>
</gene>
<comment type="caution">
    <text evidence="8">The sequence shown here is derived from an EMBL/GenBank/DDBJ whole genome shotgun (WGS) entry which is preliminary data.</text>
</comment>
<evidence type="ECO:0000256" key="5">
    <source>
        <dbReference type="ARBA" id="ARBA00023251"/>
    </source>
</evidence>
<dbReference type="PANTHER" id="PTHR43229">
    <property type="entry name" value="NODULATION PROTEIN J"/>
    <property type="match status" value="1"/>
</dbReference>
<keyword evidence="2 6" id="KW-0812">Transmembrane</keyword>
<dbReference type="RefSeq" id="WP_344168443.1">
    <property type="nucleotide sequence ID" value="NZ_BAAARY010000002.1"/>
</dbReference>
<feature type="transmembrane region" description="Helical" evidence="6">
    <location>
        <begin position="32"/>
        <end position="58"/>
    </location>
</feature>
<accession>A0ABP6AIC3</accession>
<evidence type="ECO:0000256" key="3">
    <source>
        <dbReference type="ARBA" id="ARBA00022989"/>
    </source>
</evidence>
<dbReference type="PROSITE" id="PS51012">
    <property type="entry name" value="ABC_TM2"/>
    <property type="match status" value="1"/>
</dbReference>
<feature type="transmembrane region" description="Helical" evidence="6">
    <location>
        <begin position="155"/>
        <end position="173"/>
    </location>
</feature>
<keyword evidence="9" id="KW-1185">Reference proteome</keyword>
<keyword evidence="3 6" id="KW-1133">Transmembrane helix</keyword>
<proteinExistence type="inferred from homology"/>
<evidence type="ECO:0000256" key="1">
    <source>
        <dbReference type="ARBA" id="ARBA00004141"/>
    </source>
</evidence>